<dbReference type="Pfam" id="PF06094">
    <property type="entry name" value="GGACT"/>
    <property type="match status" value="1"/>
</dbReference>
<proteinExistence type="inferred from homology"/>
<evidence type="ECO:0000256" key="2">
    <source>
        <dbReference type="RuleBase" id="RU367036"/>
    </source>
</evidence>
<name>A0ABR9QJ77_9BACI</name>
<dbReference type="RefSeq" id="WP_193536354.1">
    <property type="nucleotide sequence ID" value="NZ_JADCLJ010000020.1"/>
</dbReference>
<evidence type="ECO:0000313" key="5">
    <source>
        <dbReference type="Proteomes" id="UP001516662"/>
    </source>
</evidence>
<sequence>METKHLVFVYGTLRKDERNHFILNGAKCIGNRAWTKGYLYDTHLGYPVLQENEEGTVYGEIYEVSAAQLEKLNDLEGYYGEGENNYYERKIQVIHTDTQEYEALLYYKPNAKSSMFKELIDSGDWITFLANKRK</sequence>
<dbReference type="Proteomes" id="UP001516662">
    <property type="component" value="Unassembled WGS sequence"/>
</dbReference>
<evidence type="ECO:0000313" key="4">
    <source>
        <dbReference type="EMBL" id="MBE4908554.1"/>
    </source>
</evidence>
<feature type="domain" description="Gamma-glutamylcyclotransferase AIG2-like" evidence="3">
    <location>
        <begin position="7"/>
        <end position="125"/>
    </location>
</feature>
<accession>A0ABR9QJ77</accession>
<dbReference type="PANTHER" id="PTHR12510">
    <property type="entry name" value="TROPONIN C-AKIN-1 PROTEIN"/>
    <property type="match status" value="1"/>
</dbReference>
<organism evidence="4 5">
    <name type="scientific">Litchfieldia luteola</name>
    <dbReference type="NCBI Taxonomy" id="682179"/>
    <lineage>
        <taxon>Bacteria</taxon>
        <taxon>Bacillati</taxon>
        <taxon>Bacillota</taxon>
        <taxon>Bacilli</taxon>
        <taxon>Bacillales</taxon>
        <taxon>Bacillaceae</taxon>
        <taxon>Litchfieldia</taxon>
    </lineage>
</organism>
<dbReference type="InterPro" id="IPR036568">
    <property type="entry name" value="GGCT-like_sf"/>
</dbReference>
<reference evidence="4 5" key="1">
    <citation type="submission" date="2020-10" db="EMBL/GenBank/DDBJ databases">
        <title>Bacillus sp. HD4P25, an endophyte from a halophyte.</title>
        <authorList>
            <person name="Sun J.-Q."/>
        </authorList>
    </citation>
    <scope>NUCLEOTIDE SEQUENCE [LARGE SCALE GENOMIC DNA]</scope>
    <source>
        <strain evidence="4 5">YIM 93174</strain>
    </source>
</reference>
<dbReference type="SUPFAM" id="SSF110857">
    <property type="entry name" value="Gamma-glutamyl cyclotransferase-like"/>
    <property type="match status" value="1"/>
</dbReference>
<evidence type="ECO:0000259" key="3">
    <source>
        <dbReference type="Pfam" id="PF06094"/>
    </source>
</evidence>
<keyword evidence="5" id="KW-1185">Reference proteome</keyword>
<dbReference type="EMBL" id="JADCLJ010000020">
    <property type="protein sequence ID" value="MBE4908554.1"/>
    <property type="molecule type" value="Genomic_DNA"/>
</dbReference>
<dbReference type="InterPro" id="IPR039126">
    <property type="entry name" value="GGACT"/>
</dbReference>
<comment type="similarity">
    <text evidence="1 2">Belongs to the gamma-glutamylcyclotransferase family.</text>
</comment>
<gene>
    <name evidence="4" type="ORF">IMZ08_10850</name>
</gene>
<dbReference type="CDD" id="cd06661">
    <property type="entry name" value="GGCT_like"/>
    <property type="match status" value="1"/>
</dbReference>
<dbReference type="InterPro" id="IPR009288">
    <property type="entry name" value="AIG2-like_dom"/>
</dbReference>
<protein>
    <recommendedName>
        <fullName evidence="2">Gamma-glutamylcyclotransferase family protein</fullName>
    </recommendedName>
</protein>
<dbReference type="PANTHER" id="PTHR12510:SF4">
    <property type="entry name" value="GAMMA-GLUTAMYLAMINECYCLOTRANSFERASE"/>
    <property type="match status" value="1"/>
</dbReference>
<dbReference type="InterPro" id="IPR013024">
    <property type="entry name" value="GGCT-like"/>
</dbReference>
<evidence type="ECO:0000256" key="1">
    <source>
        <dbReference type="ARBA" id="ARBA00008861"/>
    </source>
</evidence>
<comment type="caution">
    <text evidence="4">The sequence shown here is derived from an EMBL/GenBank/DDBJ whole genome shotgun (WGS) entry which is preliminary data.</text>
</comment>
<dbReference type="Gene3D" id="3.10.490.10">
    <property type="entry name" value="Gamma-glutamyl cyclotransferase-like"/>
    <property type="match status" value="1"/>
</dbReference>